<keyword evidence="2 6" id="KW-0698">rRNA processing</keyword>
<organism evidence="10 11">
    <name type="scientific">Imshaugia aleurites</name>
    <dbReference type="NCBI Taxonomy" id="172621"/>
    <lineage>
        <taxon>Eukaryota</taxon>
        <taxon>Fungi</taxon>
        <taxon>Dikarya</taxon>
        <taxon>Ascomycota</taxon>
        <taxon>Pezizomycotina</taxon>
        <taxon>Lecanoromycetes</taxon>
        <taxon>OSLEUM clade</taxon>
        <taxon>Lecanoromycetidae</taxon>
        <taxon>Lecanorales</taxon>
        <taxon>Lecanorineae</taxon>
        <taxon>Parmeliaceae</taxon>
        <taxon>Imshaugia</taxon>
    </lineage>
</organism>
<comment type="subunit">
    <text evidence="6">Component of the NOP7 complex, composed of ERB1, NOP7 and YTM1. Within the NOP7 complex ERB1 appears to interact directly with NOP7 and YTM1. The NOP7 complex also associates with the 66S pre-ribosome.</text>
</comment>
<comment type="subcellular location">
    <subcellularLocation>
        <location evidence="6">Nucleus</location>
        <location evidence="6">Nucleolus</location>
    </subcellularLocation>
    <subcellularLocation>
        <location evidence="6">Nucleus</location>
        <location evidence="6">Nucleoplasm</location>
    </subcellularLocation>
</comment>
<keyword evidence="5 6" id="KW-0539">Nucleus</keyword>
<keyword evidence="4" id="KW-0677">Repeat</keyword>
<feature type="domain" description="BOP1 N-terminal" evidence="9">
    <location>
        <begin position="160"/>
        <end position="420"/>
    </location>
</feature>
<dbReference type="Pfam" id="PF00400">
    <property type="entry name" value="WD40"/>
    <property type="match status" value="2"/>
</dbReference>
<protein>
    <recommendedName>
        <fullName evidence="6">Ribosome biogenesis protein ERB1</fullName>
    </recommendedName>
    <alternativeName>
        <fullName evidence="6">Eukaryotic ribosome biogenesis protein 1</fullName>
    </alternativeName>
</protein>
<dbReference type="GO" id="GO:0043021">
    <property type="term" value="F:ribonucleoprotein complex binding"/>
    <property type="evidence" value="ECO:0007669"/>
    <property type="project" value="UniProtKB-UniRule"/>
</dbReference>
<dbReference type="InterPro" id="IPR036322">
    <property type="entry name" value="WD40_repeat_dom_sf"/>
</dbReference>
<dbReference type="GO" id="GO:0030687">
    <property type="term" value="C:preribosome, large subunit precursor"/>
    <property type="evidence" value="ECO:0007669"/>
    <property type="project" value="UniProtKB-UniRule"/>
</dbReference>
<feature type="compositionally biased region" description="Acidic residues" evidence="8">
    <location>
        <begin position="72"/>
        <end position="90"/>
    </location>
</feature>
<dbReference type="GO" id="GO:0005654">
    <property type="term" value="C:nucleoplasm"/>
    <property type="evidence" value="ECO:0007669"/>
    <property type="project" value="UniProtKB-SubCell"/>
</dbReference>
<name>A0A8H3IVQ9_9LECA</name>
<sequence length="774" mass="86314">MASQPISKKRKAVTRDSPEADEVLLSDGGDDFETALLNGIQSQSEDEIEEEDEDASSVDLFEGDSDLRDGGTSEDEIASDEVPSDVESDADLTQNGTATLGGAAKGKQDVEELPANFQITKDANGNPRYIYTDIDPVYDSDDSDAPAGQNTIGNIPLSFYDSYPHIGYDINGKKIARPAKGEALDALLDSIEVPKGWTGLTDPATGKPLELSQQELEVLKRIQMNEVPDEGYDPYPATVEYFTGKTETMPLSAAPEPKRRWIPSKHESKRIMKIVRAIREGRILPYKPAPEEEEDEVEVKRYDIWANEVARPDHPMNVPAPKLPPPGYEESYRPPPEYLPDRNEKKAWEDADEEDRDKEFLPTNHVALRNVPGYEKFLKEKFERCLDLYLAPRVRRSKLNIDPESLLPQLPSLEELRPFPTTCATLFRGHDGRVRSLTVDPSGVWLASGGDDGTVKVWELLTGRQIWSVKLGNEEAVNVVRWRPGTEAIILSAAIGDHVYLIAPPIGDPEIESKGREILDAGWGYAANGATSNTKKESATQWTRPGSRLEEEGVLVKFSLRKTVKVISWHRRGEYFSTVCPQAQSSAVAIHTISKHLTQLPFRKLKGLAQSALFHPSQPIFLVATQRYIRSYDLSKQELLKIIQPGARWISSFDVHPGGDNLIVGTYDRRLLWHDLELSVRPFKTLRYHQKAIRGVKFHQGGLPLFADASDDGSLQIFHGKVVGDMMENATIVPLKVLRGHGVKKELGVLDLDWHPTQPWLVSAGADGTCRLWT</sequence>
<dbReference type="AlphaFoldDB" id="A0A8H3IVQ9"/>
<keyword evidence="1 6" id="KW-0690">Ribosome biogenesis</keyword>
<dbReference type="InterPro" id="IPR028598">
    <property type="entry name" value="BOP1/Erb1"/>
</dbReference>
<proteinExistence type="inferred from homology"/>
<dbReference type="SMART" id="SM00320">
    <property type="entry name" value="WD40"/>
    <property type="match status" value="5"/>
</dbReference>
<evidence type="ECO:0000256" key="1">
    <source>
        <dbReference type="ARBA" id="ARBA00022517"/>
    </source>
</evidence>
<feature type="repeat" description="WD" evidence="7">
    <location>
        <begin position="427"/>
        <end position="468"/>
    </location>
</feature>
<evidence type="ECO:0000256" key="6">
    <source>
        <dbReference type="HAMAP-Rule" id="MF_03027"/>
    </source>
</evidence>
<comment type="similarity">
    <text evidence="6">Belongs to the WD repeat BOP1/ERB1 family.</text>
</comment>
<dbReference type="SMART" id="SM01035">
    <property type="entry name" value="BOP1NT"/>
    <property type="match status" value="1"/>
</dbReference>
<feature type="compositionally biased region" description="Basic and acidic residues" evidence="8">
    <location>
        <begin position="339"/>
        <end position="349"/>
    </location>
</feature>
<feature type="compositionally biased region" description="Acidic residues" evidence="8">
    <location>
        <begin position="19"/>
        <end position="33"/>
    </location>
</feature>
<dbReference type="EMBL" id="CAJPDT010000085">
    <property type="protein sequence ID" value="CAF9935650.1"/>
    <property type="molecule type" value="Genomic_DNA"/>
</dbReference>
<evidence type="ECO:0000256" key="5">
    <source>
        <dbReference type="ARBA" id="ARBA00023242"/>
    </source>
</evidence>
<evidence type="ECO:0000256" key="2">
    <source>
        <dbReference type="ARBA" id="ARBA00022552"/>
    </source>
</evidence>
<keyword evidence="3 7" id="KW-0853">WD repeat</keyword>
<dbReference type="PROSITE" id="PS50082">
    <property type="entry name" value="WD_REPEATS_2"/>
    <property type="match status" value="2"/>
</dbReference>
<dbReference type="InterPro" id="IPR015943">
    <property type="entry name" value="WD40/YVTN_repeat-like_dom_sf"/>
</dbReference>
<evidence type="ECO:0000256" key="8">
    <source>
        <dbReference type="SAM" id="MobiDB-lite"/>
    </source>
</evidence>
<feature type="compositionally biased region" description="Pro residues" evidence="8">
    <location>
        <begin position="321"/>
        <end position="338"/>
    </location>
</feature>
<dbReference type="SUPFAM" id="SSF50978">
    <property type="entry name" value="WD40 repeat-like"/>
    <property type="match status" value="1"/>
</dbReference>
<dbReference type="InterPro" id="IPR019775">
    <property type="entry name" value="WD40_repeat_CS"/>
</dbReference>
<feature type="region of interest" description="Disordered" evidence="8">
    <location>
        <begin position="313"/>
        <end position="356"/>
    </location>
</feature>
<gene>
    <name evidence="6 10" type="primary">ERB1</name>
    <name evidence="10" type="ORF">IMSHALPRED_010301</name>
</gene>
<dbReference type="GO" id="GO:0000466">
    <property type="term" value="P:maturation of 5.8S rRNA from tricistronic rRNA transcript (SSU-rRNA, 5.8S rRNA, LSU-rRNA)"/>
    <property type="evidence" value="ECO:0007669"/>
    <property type="project" value="UniProtKB-UniRule"/>
</dbReference>
<dbReference type="Pfam" id="PF08145">
    <property type="entry name" value="BOP1NT"/>
    <property type="match status" value="1"/>
</dbReference>
<evidence type="ECO:0000256" key="3">
    <source>
        <dbReference type="ARBA" id="ARBA00022574"/>
    </source>
</evidence>
<dbReference type="FunFam" id="2.130.10.10:FF:000061">
    <property type="entry name" value="Ribosome biogenesis protein BOP1 homolog"/>
    <property type="match status" value="1"/>
</dbReference>
<dbReference type="InterPro" id="IPR012953">
    <property type="entry name" value="BOP1_N_dom"/>
</dbReference>
<dbReference type="PROSITE" id="PS00678">
    <property type="entry name" value="WD_REPEATS_1"/>
    <property type="match status" value="1"/>
</dbReference>
<evidence type="ECO:0000313" key="10">
    <source>
        <dbReference type="EMBL" id="CAF9935650.1"/>
    </source>
</evidence>
<reference evidence="10" key="1">
    <citation type="submission" date="2021-03" db="EMBL/GenBank/DDBJ databases">
        <authorList>
            <person name="Tagirdzhanova G."/>
        </authorList>
    </citation>
    <scope>NUCLEOTIDE SEQUENCE</scope>
</reference>
<feature type="repeat" description="WD" evidence="7">
    <location>
        <begin position="749"/>
        <end position="774"/>
    </location>
</feature>
<keyword evidence="11" id="KW-1185">Reference proteome</keyword>
<evidence type="ECO:0000256" key="4">
    <source>
        <dbReference type="ARBA" id="ARBA00022737"/>
    </source>
</evidence>
<accession>A0A8H3IVQ9</accession>
<evidence type="ECO:0000313" key="11">
    <source>
        <dbReference type="Proteomes" id="UP000664534"/>
    </source>
</evidence>
<evidence type="ECO:0000256" key="7">
    <source>
        <dbReference type="PROSITE-ProRule" id="PRU00221"/>
    </source>
</evidence>
<evidence type="ECO:0000259" key="9">
    <source>
        <dbReference type="SMART" id="SM01035"/>
    </source>
</evidence>
<dbReference type="GO" id="GO:0000463">
    <property type="term" value="P:maturation of LSU-rRNA from tricistronic rRNA transcript (SSU-rRNA, 5.8S rRNA, LSU-rRNA)"/>
    <property type="evidence" value="ECO:0007669"/>
    <property type="project" value="UniProtKB-UniRule"/>
</dbReference>
<feature type="region of interest" description="Disordered" evidence="8">
    <location>
        <begin position="1"/>
        <end position="107"/>
    </location>
</feature>
<dbReference type="Proteomes" id="UP000664534">
    <property type="component" value="Unassembled WGS sequence"/>
</dbReference>
<dbReference type="HAMAP" id="MF_03027">
    <property type="entry name" value="BOP1"/>
    <property type="match status" value="1"/>
</dbReference>
<feature type="compositionally biased region" description="Acidic residues" evidence="8">
    <location>
        <begin position="44"/>
        <end position="64"/>
    </location>
</feature>
<comment type="function">
    <text evidence="6">Component of the NOP7 complex, which is required for maturation of the 25S and 5.8S ribosomal RNAs and formation of the 60S ribosome.</text>
</comment>
<dbReference type="GO" id="GO:0070545">
    <property type="term" value="C:PeBoW complex"/>
    <property type="evidence" value="ECO:0007669"/>
    <property type="project" value="TreeGrafter"/>
</dbReference>
<dbReference type="PANTHER" id="PTHR17605">
    <property type="entry name" value="RIBOSOME BIOGENESIS PROTEIN BOP1 BLOCK OF PROLIFERATION 1 PROTEIN"/>
    <property type="match status" value="1"/>
</dbReference>
<dbReference type="PROSITE" id="PS50294">
    <property type="entry name" value="WD_REPEATS_REGION"/>
    <property type="match status" value="2"/>
</dbReference>
<dbReference type="OrthoDB" id="5571054at2759"/>
<dbReference type="InterPro" id="IPR001680">
    <property type="entry name" value="WD40_rpt"/>
</dbReference>
<comment type="caution">
    <text evidence="10">The sequence shown here is derived from an EMBL/GenBank/DDBJ whole genome shotgun (WGS) entry which is preliminary data.</text>
</comment>
<dbReference type="Gene3D" id="2.130.10.10">
    <property type="entry name" value="YVTN repeat-like/Quinoprotein amine dehydrogenase"/>
    <property type="match status" value="1"/>
</dbReference>
<dbReference type="PANTHER" id="PTHR17605:SF0">
    <property type="entry name" value="RIBOSOME BIOGENESIS PROTEIN BOP1"/>
    <property type="match status" value="1"/>
</dbReference>